<comment type="caution">
    <text evidence="1">The sequence shown here is derived from an EMBL/GenBank/DDBJ whole genome shotgun (WGS) entry which is preliminary data.</text>
</comment>
<organism evidence="1 2">
    <name type="scientific">Penicillium antarcticum</name>
    <dbReference type="NCBI Taxonomy" id="416450"/>
    <lineage>
        <taxon>Eukaryota</taxon>
        <taxon>Fungi</taxon>
        <taxon>Dikarya</taxon>
        <taxon>Ascomycota</taxon>
        <taxon>Pezizomycotina</taxon>
        <taxon>Eurotiomycetes</taxon>
        <taxon>Eurotiomycetidae</taxon>
        <taxon>Eurotiales</taxon>
        <taxon>Aspergillaceae</taxon>
        <taxon>Penicillium</taxon>
    </lineage>
</organism>
<dbReference type="AlphaFoldDB" id="A0A1V6PC93"/>
<name>A0A1V6PC93_9EURO</name>
<proteinExistence type="predicted"/>
<sequence length="79" mass="8814">MASSISFSCTNLIDTPLENAADRVQTDGGEQLEGHKDNRKEGGVAPRVARDMMSTICPRTRRKGHQLEWRTKEDLDPST</sequence>
<gene>
    <name evidence="1" type="ORF">PENANT_c179G03160</name>
</gene>
<accession>A0A1V6PC93</accession>
<evidence type="ECO:0000313" key="1">
    <source>
        <dbReference type="EMBL" id="OQD74443.1"/>
    </source>
</evidence>
<keyword evidence="2" id="KW-1185">Reference proteome</keyword>
<protein>
    <submittedName>
        <fullName evidence="1">Uncharacterized protein</fullName>
    </submittedName>
</protein>
<evidence type="ECO:0000313" key="2">
    <source>
        <dbReference type="Proteomes" id="UP000191672"/>
    </source>
</evidence>
<dbReference type="EMBL" id="MDYN01000179">
    <property type="protein sequence ID" value="OQD74443.1"/>
    <property type="molecule type" value="Genomic_DNA"/>
</dbReference>
<reference evidence="2" key="1">
    <citation type="journal article" date="2017" name="Nat. Microbiol.">
        <title>Global analysis of biosynthetic gene clusters reveals vast potential of secondary metabolite production in Penicillium species.</title>
        <authorList>
            <person name="Nielsen J.C."/>
            <person name="Grijseels S."/>
            <person name="Prigent S."/>
            <person name="Ji B."/>
            <person name="Dainat J."/>
            <person name="Nielsen K.F."/>
            <person name="Frisvad J.C."/>
            <person name="Workman M."/>
            <person name="Nielsen J."/>
        </authorList>
    </citation>
    <scope>NUCLEOTIDE SEQUENCE [LARGE SCALE GENOMIC DNA]</scope>
    <source>
        <strain evidence="2">IBT 31811</strain>
    </source>
</reference>
<dbReference type="Proteomes" id="UP000191672">
    <property type="component" value="Unassembled WGS sequence"/>
</dbReference>